<protein>
    <recommendedName>
        <fullName evidence="3">Ribosomal subunit interface protein</fullName>
    </recommendedName>
</protein>
<name>A0A2M7BMY6_9BACT</name>
<comment type="caution">
    <text evidence="1">The sequence shown here is derived from an EMBL/GenBank/DDBJ whole genome shotgun (WGS) entry which is preliminary data.</text>
</comment>
<dbReference type="AlphaFoldDB" id="A0A2M7BMY6"/>
<dbReference type="InterPro" id="IPR036567">
    <property type="entry name" value="RHF-like"/>
</dbReference>
<dbReference type="Proteomes" id="UP000229191">
    <property type="component" value="Unassembled WGS sequence"/>
</dbReference>
<evidence type="ECO:0000313" key="1">
    <source>
        <dbReference type="EMBL" id="PIV06856.1"/>
    </source>
</evidence>
<dbReference type="SUPFAM" id="SSF69754">
    <property type="entry name" value="Ribosome binding protein Y (YfiA homologue)"/>
    <property type="match status" value="1"/>
</dbReference>
<organism evidence="1 2">
    <name type="scientific">Candidatus Shapirobacteria bacterium CG03_land_8_20_14_0_80_35_14</name>
    <dbReference type="NCBI Taxonomy" id="1974878"/>
    <lineage>
        <taxon>Bacteria</taxon>
        <taxon>Candidatus Shapironibacteriota</taxon>
    </lineage>
</organism>
<sequence length="98" mass="11269">MNIQIIADNLVLSAGNRLLIDQKINTYLEKLLTHYSPEQKIASVKVQKDKFNKFTINFDMNLPDKGHVYAQTTHILFESALVDLIDAVKKQIKKLKEN</sequence>
<dbReference type="Gene3D" id="3.30.160.100">
    <property type="entry name" value="Ribosome hibernation promotion factor-like"/>
    <property type="match status" value="1"/>
</dbReference>
<reference evidence="2" key="1">
    <citation type="submission" date="2017-09" db="EMBL/GenBank/DDBJ databases">
        <title>Depth-based differentiation of microbial function through sediment-hosted aquifers and enrichment of novel symbionts in the deep terrestrial subsurface.</title>
        <authorList>
            <person name="Probst A.J."/>
            <person name="Ladd B."/>
            <person name="Jarett J.K."/>
            <person name="Geller-Mcgrath D.E."/>
            <person name="Sieber C.M.K."/>
            <person name="Emerson J.B."/>
            <person name="Anantharaman K."/>
            <person name="Thomas B.C."/>
            <person name="Malmstrom R."/>
            <person name="Stieglmeier M."/>
            <person name="Klingl A."/>
            <person name="Woyke T."/>
            <person name="Ryan C.M."/>
            <person name="Banfield J.F."/>
        </authorList>
    </citation>
    <scope>NUCLEOTIDE SEQUENCE [LARGE SCALE GENOMIC DNA]</scope>
</reference>
<accession>A0A2M7BMY6</accession>
<proteinExistence type="predicted"/>
<gene>
    <name evidence="1" type="ORF">COS53_03545</name>
</gene>
<evidence type="ECO:0008006" key="3">
    <source>
        <dbReference type="Google" id="ProtNLM"/>
    </source>
</evidence>
<evidence type="ECO:0000313" key="2">
    <source>
        <dbReference type="Proteomes" id="UP000229191"/>
    </source>
</evidence>
<dbReference type="EMBL" id="PEVB01000096">
    <property type="protein sequence ID" value="PIV06856.1"/>
    <property type="molecule type" value="Genomic_DNA"/>
</dbReference>